<protein>
    <submittedName>
        <fullName evidence="3">Uncharacterized protein</fullName>
    </submittedName>
</protein>
<accession>A0A858RHY1</accession>
<keyword evidence="1" id="KW-0472">Membrane</keyword>
<dbReference type="RefSeq" id="WP_169455196.1">
    <property type="nucleotide sequence ID" value="NZ_CP051774.1"/>
</dbReference>
<dbReference type="EMBL" id="CP051774">
    <property type="protein sequence ID" value="QJE96796.1"/>
    <property type="molecule type" value="Genomic_DNA"/>
</dbReference>
<feature type="chain" id="PRO_5032849931" evidence="2">
    <location>
        <begin position="21"/>
        <end position="206"/>
    </location>
</feature>
<evidence type="ECO:0000256" key="2">
    <source>
        <dbReference type="SAM" id="SignalP"/>
    </source>
</evidence>
<keyword evidence="1" id="KW-0812">Transmembrane</keyword>
<evidence type="ECO:0000313" key="4">
    <source>
        <dbReference type="Proteomes" id="UP000501812"/>
    </source>
</evidence>
<dbReference type="AlphaFoldDB" id="A0A858RHY1"/>
<proteinExistence type="predicted"/>
<feature type="signal peptide" evidence="2">
    <location>
        <begin position="1"/>
        <end position="20"/>
    </location>
</feature>
<sequence>MFFISAACLWASVASAPALTQSTPERVALMNIASSVKFHEDEHQRLPHNWKELSDAWEKPLDEVFPRVKPTVRYEYFHPPLLLRFHEHKAIEVLAMTKKPMMEMTSRQSFSGYTTALKGPGRYLIRRSPEGGWGLEWLDESRIQQLWSTTGRALPIPDTEPERDWVTKARSTIIGRKILWSLAAVFLIGWMAISMKRRRAAMKDAL</sequence>
<organism evidence="3 4">
    <name type="scientific">Luteolibacter luteus</name>
    <dbReference type="NCBI Taxonomy" id="2728835"/>
    <lineage>
        <taxon>Bacteria</taxon>
        <taxon>Pseudomonadati</taxon>
        <taxon>Verrucomicrobiota</taxon>
        <taxon>Verrucomicrobiia</taxon>
        <taxon>Verrucomicrobiales</taxon>
        <taxon>Verrucomicrobiaceae</taxon>
        <taxon>Luteolibacter</taxon>
    </lineage>
</organism>
<dbReference type="KEGG" id="luo:HHL09_13725"/>
<name>A0A858RHY1_9BACT</name>
<gene>
    <name evidence="3" type="ORF">HHL09_13725</name>
</gene>
<keyword evidence="1" id="KW-1133">Transmembrane helix</keyword>
<keyword evidence="4" id="KW-1185">Reference proteome</keyword>
<feature type="transmembrane region" description="Helical" evidence="1">
    <location>
        <begin position="178"/>
        <end position="195"/>
    </location>
</feature>
<dbReference type="Proteomes" id="UP000501812">
    <property type="component" value="Chromosome"/>
</dbReference>
<evidence type="ECO:0000313" key="3">
    <source>
        <dbReference type="EMBL" id="QJE96796.1"/>
    </source>
</evidence>
<keyword evidence="2" id="KW-0732">Signal</keyword>
<reference evidence="3 4" key="1">
    <citation type="submission" date="2020-04" db="EMBL/GenBank/DDBJ databases">
        <title>Luteolibacter sp. G-1-1-1 isolated from soil.</title>
        <authorList>
            <person name="Dahal R.H."/>
        </authorList>
    </citation>
    <scope>NUCLEOTIDE SEQUENCE [LARGE SCALE GENOMIC DNA]</scope>
    <source>
        <strain evidence="3 4">G-1-1-1</strain>
    </source>
</reference>
<evidence type="ECO:0000256" key="1">
    <source>
        <dbReference type="SAM" id="Phobius"/>
    </source>
</evidence>